<accession>A0A1V2II32</accession>
<dbReference type="Pfam" id="PF00691">
    <property type="entry name" value="OmpA"/>
    <property type="match status" value="1"/>
</dbReference>
<dbReference type="InterPro" id="IPR006665">
    <property type="entry name" value="OmpA-like"/>
</dbReference>
<dbReference type="EMBL" id="MOMC01000013">
    <property type="protein sequence ID" value="ONH32091.1"/>
    <property type="molecule type" value="Genomic_DNA"/>
</dbReference>
<dbReference type="GO" id="GO:0016020">
    <property type="term" value="C:membrane"/>
    <property type="evidence" value="ECO:0007669"/>
    <property type="project" value="UniProtKB-UniRule"/>
</dbReference>
<dbReference type="PANTHER" id="PTHR30329">
    <property type="entry name" value="STATOR ELEMENT OF FLAGELLAR MOTOR COMPLEX"/>
    <property type="match status" value="1"/>
</dbReference>
<gene>
    <name evidence="5" type="ORF">BL253_06190</name>
</gene>
<dbReference type="PANTHER" id="PTHR30329:SF21">
    <property type="entry name" value="LIPOPROTEIN YIAD-RELATED"/>
    <property type="match status" value="1"/>
</dbReference>
<name>A0A1V2II32_9ACTN</name>
<evidence type="ECO:0000256" key="3">
    <source>
        <dbReference type="SAM" id="Phobius"/>
    </source>
</evidence>
<organism evidence="5 6">
    <name type="scientific">Pseudofrankia asymbiotica</name>
    <dbReference type="NCBI Taxonomy" id="1834516"/>
    <lineage>
        <taxon>Bacteria</taxon>
        <taxon>Bacillati</taxon>
        <taxon>Actinomycetota</taxon>
        <taxon>Actinomycetes</taxon>
        <taxon>Frankiales</taxon>
        <taxon>Frankiaceae</taxon>
        <taxon>Pseudofrankia</taxon>
    </lineage>
</organism>
<evidence type="ECO:0000313" key="5">
    <source>
        <dbReference type="EMBL" id="ONH32091.1"/>
    </source>
</evidence>
<keyword evidence="6" id="KW-1185">Reference proteome</keyword>
<protein>
    <recommendedName>
        <fullName evidence="4">OmpA-like domain-containing protein</fullName>
    </recommendedName>
</protein>
<comment type="caution">
    <text evidence="5">The sequence shown here is derived from an EMBL/GenBank/DDBJ whole genome shotgun (WGS) entry which is preliminary data.</text>
</comment>
<reference evidence="6" key="1">
    <citation type="submission" date="2016-10" db="EMBL/GenBank/DDBJ databases">
        <title>Frankia sp. NRRL B-16386 Genome sequencing.</title>
        <authorList>
            <person name="Ghodhbane-Gtari F."/>
            <person name="Swanson E."/>
            <person name="Gueddou A."/>
            <person name="Hezbri K."/>
            <person name="Ktari K."/>
            <person name="Nouioui I."/>
            <person name="Morris K."/>
            <person name="Simpson S."/>
            <person name="Abebe-Akele F."/>
            <person name="Thomas K."/>
            <person name="Gtari M."/>
            <person name="Tisa L.S."/>
        </authorList>
    </citation>
    <scope>NUCLEOTIDE SEQUENCE [LARGE SCALE GENOMIC DNA]</scope>
    <source>
        <strain evidence="6">NRRL B-16386</strain>
    </source>
</reference>
<keyword evidence="1 3" id="KW-0472">Membrane</keyword>
<feature type="transmembrane region" description="Helical" evidence="3">
    <location>
        <begin position="116"/>
        <end position="137"/>
    </location>
</feature>
<dbReference type="InterPro" id="IPR050330">
    <property type="entry name" value="Bact_OuterMem_StrucFunc"/>
</dbReference>
<keyword evidence="3" id="KW-0812">Transmembrane</keyword>
<evidence type="ECO:0000313" key="6">
    <source>
        <dbReference type="Proteomes" id="UP000188929"/>
    </source>
</evidence>
<dbReference type="Gene3D" id="3.30.1330.60">
    <property type="entry name" value="OmpA-like domain"/>
    <property type="match status" value="1"/>
</dbReference>
<keyword evidence="3" id="KW-1133">Transmembrane helix</keyword>
<dbReference type="PROSITE" id="PS51123">
    <property type="entry name" value="OMPA_2"/>
    <property type="match status" value="1"/>
</dbReference>
<sequence>MTRSATSGDRADMPDGADPFAALADEATVARATDLARAGQHARAQTLLDDLGARRAHTAPEHDLLARIHAQQGRLTAAAEHWRRAAELGGHEAVAVAGLRRIAALEGRHVTTRGRAAVAVLAAVALLGAGAVTGWAITDATASDPDTNTTVNVAPRALSGPASPGTAPTGPGTPTETAAASAGPSARPAASPLQTLADQVAGPEVTATRAGGQVVLLFNGQLFTGGAALSPDGAAALAGVGARIAGLPGVAVEIVGHSDDLPVPPGGPYADNTALSQARAAAAATVLTGAGLSPAQITVSAAGSAVPLHPNTPADRARNRTVTLRLTPPS</sequence>
<proteinExistence type="predicted"/>
<feature type="region of interest" description="Disordered" evidence="2">
    <location>
        <begin position="153"/>
        <end position="192"/>
    </location>
</feature>
<evidence type="ECO:0000256" key="2">
    <source>
        <dbReference type="SAM" id="MobiDB-lite"/>
    </source>
</evidence>
<dbReference type="STRING" id="1834516.BL253_06190"/>
<feature type="compositionally biased region" description="Low complexity" evidence="2">
    <location>
        <begin position="159"/>
        <end position="192"/>
    </location>
</feature>
<dbReference type="InterPro" id="IPR036737">
    <property type="entry name" value="OmpA-like_sf"/>
</dbReference>
<dbReference type="Proteomes" id="UP000188929">
    <property type="component" value="Unassembled WGS sequence"/>
</dbReference>
<dbReference type="SUPFAM" id="SSF103088">
    <property type="entry name" value="OmpA-like"/>
    <property type="match status" value="1"/>
</dbReference>
<evidence type="ECO:0000256" key="1">
    <source>
        <dbReference type="PROSITE-ProRule" id="PRU00473"/>
    </source>
</evidence>
<evidence type="ECO:0000259" key="4">
    <source>
        <dbReference type="PROSITE" id="PS51123"/>
    </source>
</evidence>
<feature type="domain" description="OmpA-like" evidence="4">
    <location>
        <begin position="210"/>
        <end position="330"/>
    </location>
</feature>
<dbReference type="AlphaFoldDB" id="A0A1V2II32"/>